<gene>
    <name evidence="1" type="ORF">RJ639_030625</name>
</gene>
<organism evidence="1 2">
    <name type="scientific">Escallonia herrerae</name>
    <dbReference type="NCBI Taxonomy" id="1293975"/>
    <lineage>
        <taxon>Eukaryota</taxon>
        <taxon>Viridiplantae</taxon>
        <taxon>Streptophyta</taxon>
        <taxon>Embryophyta</taxon>
        <taxon>Tracheophyta</taxon>
        <taxon>Spermatophyta</taxon>
        <taxon>Magnoliopsida</taxon>
        <taxon>eudicotyledons</taxon>
        <taxon>Gunneridae</taxon>
        <taxon>Pentapetalae</taxon>
        <taxon>asterids</taxon>
        <taxon>campanulids</taxon>
        <taxon>Escalloniales</taxon>
        <taxon>Escalloniaceae</taxon>
        <taxon>Escallonia</taxon>
    </lineage>
</organism>
<evidence type="ECO:0000313" key="2">
    <source>
        <dbReference type="Proteomes" id="UP001188597"/>
    </source>
</evidence>
<dbReference type="PANTHER" id="PTHR10185">
    <property type="entry name" value="PHOSPHOLIPASE D - RELATED"/>
    <property type="match status" value="1"/>
</dbReference>
<comment type="caution">
    <text evidence="1">The sequence shown here is derived from an EMBL/GenBank/DDBJ whole genome shotgun (WGS) entry which is preliminary data.</text>
</comment>
<accession>A0AA89BN83</accession>
<dbReference type="InterPro" id="IPR050874">
    <property type="entry name" value="Diverse_PLD-related"/>
</dbReference>
<dbReference type="Proteomes" id="UP001188597">
    <property type="component" value="Unassembled WGS sequence"/>
</dbReference>
<feature type="non-terminal residue" evidence="1">
    <location>
        <position position="142"/>
    </location>
</feature>
<proteinExistence type="predicted"/>
<sequence>ISCRSPLPDYVKVHHVAGYPALSDPHMFKTPIQAPGYNYSNLQFESSYLSFAPPELSFGKYQADEQAWVDTINSVGLGETVRINTMDWLGQSQYMTQTVYWSSLSSAISEFNPEIDLFTLTMVKGSSSVDMNTAGDIGNGKF</sequence>
<name>A0AA89BN83_9ASTE</name>
<dbReference type="AlphaFoldDB" id="A0AA89BN83"/>
<keyword evidence="2" id="KW-1185">Reference proteome</keyword>
<reference evidence="1" key="1">
    <citation type="submission" date="2022-12" db="EMBL/GenBank/DDBJ databases">
        <title>Draft genome assemblies for two species of Escallonia (Escalloniales).</title>
        <authorList>
            <person name="Chanderbali A."/>
            <person name="Dervinis C."/>
            <person name="Anghel I."/>
            <person name="Soltis D."/>
            <person name="Soltis P."/>
            <person name="Zapata F."/>
        </authorList>
    </citation>
    <scope>NUCLEOTIDE SEQUENCE</scope>
    <source>
        <strain evidence="1">UCBG64.0493</strain>
        <tissue evidence="1">Leaf</tissue>
    </source>
</reference>
<protein>
    <submittedName>
        <fullName evidence="1">Uncharacterized protein</fullName>
    </submittedName>
</protein>
<evidence type="ECO:0000313" key="1">
    <source>
        <dbReference type="EMBL" id="KAK3037681.1"/>
    </source>
</evidence>
<dbReference type="PANTHER" id="PTHR10185:SF17">
    <property type="entry name" value="GM01519P-RELATED"/>
    <property type="match status" value="1"/>
</dbReference>
<dbReference type="EMBL" id="JAVXUP010000116">
    <property type="protein sequence ID" value="KAK3037681.1"/>
    <property type="molecule type" value="Genomic_DNA"/>
</dbReference>